<keyword evidence="1 5" id="KW-0597">Phosphoprotein</keyword>
<organism evidence="8 9">
    <name type="scientific">Oenococcus oeni</name>
    <name type="common">Leuconostoc oenos</name>
    <dbReference type="NCBI Taxonomy" id="1247"/>
    <lineage>
        <taxon>Bacteria</taxon>
        <taxon>Bacillati</taxon>
        <taxon>Bacillota</taxon>
        <taxon>Bacilli</taxon>
        <taxon>Lactobacillales</taxon>
        <taxon>Lactobacillaceae</taxon>
        <taxon>Oenococcus</taxon>
    </lineage>
</organism>
<dbReference type="GO" id="GO:0000160">
    <property type="term" value="P:phosphorelay signal transduction system"/>
    <property type="evidence" value="ECO:0007669"/>
    <property type="project" value="InterPro"/>
</dbReference>
<dbReference type="SMART" id="SM00421">
    <property type="entry name" value="HTH_LUXR"/>
    <property type="match status" value="1"/>
</dbReference>
<dbReference type="PRINTS" id="PR00038">
    <property type="entry name" value="HTHLUXR"/>
</dbReference>
<dbReference type="Gene3D" id="3.40.50.2300">
    <property type="match status" value="1"/>
</dbReference>
<dbReference type="InterPro" id="IPR001789">
    <property type="entry name" value="Sig_transdc_resp-reg_receiver"/>
</dbReference>
<gene>
    <name evidence="8" type="primary">desR</name>
    <name evidence="8" type="ORF">OENI_0725</name>
</gene>
<keyword evidence="4" id="KW-0804">Transcription</keyword>
<reference evidence="8 9" key="1">
    <citation type="submission" date="2018-08" db="EMBL/GenBank/DDBJ databases">
        <authorList>
            <person name="Lorentzen P. G. S. M."/>
        </authorList>
    </citation>
    <scope>NUCLEOTIDE SEQUENCE [LARGE SCALE GENOMIC DNA]</scope>
    <source>
        <strain evidence="8 9">CRBO_1381</strain>
    </source>
</reference>
<protein>
    <submittedName>
        <fullName evidence="8">Two-component response regulator [DesK]</fullName>
    </submittedName>
</protein>
<dbReference type="InterPro" id="IPR000792">
    <property type="entry name" value="Tscrpt_reg_LuxR_C"/>
</dbReference>
<dbReference type="Proteomes" id="UP000294726">
    <property type="component" value="Chromosome"/>
</dbReference>
<dbReference type="InterPro" id="IPR039420">
    <property type="entry name" value="WalR-like"/>
</dbReference>
<accession>A0AAQ2URA3</accession>
<dbReference type="PANTHER" id="PTHR43214:SF42">
    <property type="entry name" value="TRANSCRIPTIONAL REGULATORY PROTEIN DESR"/>
    <property type="match status" value="1"/>
</dbReference>
<evidence type="ECO:0000259" key="6">
    <source>
        <dbReference type="PROSITE" id="PS50043"/>
    </source>
</evidence>
<sequence length="201" mass="22505">MRVFIAENQTMLKTALTGILNLEDDIEVIDSAEDGRTALTKIRNLQPDIAILDIEMPKMSGLDVAEELFRDKKSISKIVILTTFAQADYFQRAVNAKVSGYLLKDSPSDELISDLYKIIAGHSIYAPELVTSLINLKKNPLSKREKDILRLVEKGLTTKKVAGQLFLSEGTVRNYMSTILDKLHAANRITAIQIAKKNDWI</sequence>
<dbReference type="SUPFAM" id="SSF52172">
    <property type="entry name" value="CheY-like"/>
    <property type="match status" value="1"/>
</dbReference>
<dbReference type="SUPFAM" id="SSF46894">
    <property type="entry name" value="C-terminal effector domain of the bipartite response regulators"/>
    <property type="match status" value="1"/>
</dbReference>
<evidence type="ECO:0000256" key="1">
    <source>
        <dbReference type="ARBA" id="ARBA00022553"/>
    </source>
</evidence>
<keyword evidence="3" id="KW-0238">DNA-binding</keyword>
<evidence type="ECO:0000313" key="9">
    <source>
        <dbReference type="Proteomes" id="UP000294726"/>
    </source>
</evidence>
<dbReference type="EMBL" id="LR031358">
    <property type="protein sequence ID" value="VDB97805.1"/>
    <property type="molecule type" value="Genomic_DNA"/>
</dbReference>
<dbReference type="GO" id="GO:0003677">
    <property type="term" value="F:DNA binding"/>
    <property type="evidence" value="ECO:0007669"/>
    <property type="project" value="UniProtKB-KW"/>
</dbReference>
<name>A0AAQ2URA3_OENOE</name>
<dbReference type="Pfam" id="PF00196">
    <property type="entry name" value="GerE"/>
    <property type="match status" value="1"/>
</dbReference>
<feature type="domain" description="Response regulatory" evidence="7">
    <location>
        <begin position="2"/>
        <end position="119"/>
    </location>
</feature>
<evidence type="ECO:0000256" key="4">
    <source>
        <dbReference type="ARBA" id="ARBA00023163"/>
    </source>
</evidence>
<dbReference type="PROSITE" id="PS50043">
    <property type="entry name" value="HTH_LUXR_2"/>
    <property type="match status" value="1"/>
</dbReference>
<evidence type="ECO:0000313" key="8">
    <source>
        <dbReference type="EMBL" id="VDB97805.1"/>
    </source>
</evidence>
<dbReference type="InterPro" id="IPR011006">
    <property type="entry name" value="CheY-like_superfamily"/>
</dbReference>
<feature type="modified residue" description="4-aspartylphosphate" evidence="5">
    <location>
        <position position="53"/>
    </location>
</feature>
<dbReference type="PROSITE" id="PS50110">
    <property type="entry name" value="RESPONSE_REGULATORY"/>
    <property type="match status" value="1"/>
</dbReference>
<feature type="domain" description="HTH luxR-type" evidence="6">
    <location>
        <begin position="134"/>
        <end position="199"/>
    </location>
</feature>
<dbReference type="Pfam" id="PF00072">
    <property type="entry name" value="Response_reg"/>
    <property type="match status" value="1"/>
</dbReference>
<keyword evidence="2" id="KW-0805">Transcription regulation</keyword>
<evidence type="ECO:0000256" key="5">
    <source>
        <dbReference type="PROSITE-ProRule" id="PRU00169"/>
    </source>
</evidence>
<dbReference type="PANTHER" id="PTHR43214">
    <property type="entry name" value="TWO-COMPONENT RESPONSE REGULATOR"/>
    <property type="match status" value="1"/>
</dbReference>
<dbReference type="CDD" id="cd06170">
    <property type="entry name" value="LuxR_C_like"/>
    <property type="match status" value="1"/>
</dbReference>
<dbReference type="SMART" id="SM00448">
    <property type="entry name" value="REC"/>
    <property type="match status" value="1"/>
</dbReference>
<evidence type="ECO:0000259" key="7">
    <source>
        <dbReference type="PROSITE" id="PS50110"/>
    </source>
</evidence>
<evidence type="ECO:0000256" key="2">
    <source>
        <dbReference type="ARBA" id="ARBA00023015"/>
    </source>
</evidence>
<dbReference type="InterPro" id="IPR016032">
    <property type="entry name" value="Sig_transdc_resp-reg_C-effctor"/>
</dbReference>
<proteinExistence type="predicted"/>
<evidence type="ECO:0000256" key="3">
    <source>
        <dbReference type="ARBA" id="ARBA00023125"/>
    </source>
</evidence>
<dbReference type="GO" id="GO:0006355">
    <property type="term" value="P:regulation of DNA-templated transcription"/>
    <property type="evidence" value="ECO:0007669"/>
    <property type="project" value="InterPro"/>
</dbReference>
<dbReference type="AlphaFoldDB" id="A0AAQ2URA3"/>